<sequence>MTKLLSSANPTPTALRWWLLALLLVCPLFFCPGGKGAEEGSKEHQIKAAFLYNFTKFVVWPEPRPGSPGDAFVMGVLGRNPFGNELEKVVRGRMVGGRKLLVKYLSSVSEATTVDLLFVAEGEESRLGPSMKSLHSHSVLTVGESSRFEALGGIITFSTLQDKIRFGINRQEGQAAGLKISPQLLKLAIPARSGNP</sequence>
<evidence type="ECO:0000313" key="2">
    <source>
        <dbReference type="Proteomes" id="UP000295662"/>
    </source>
</evidence>
<dbReference type="InterPro" id="IPR025293">
    <property type="entry name" value="YfiR/HmsC-like"/>
</dbReference>
<dbReference type="OrthoDB" id="277577at2"/>
<name>A0A4R7RIQ6_9BACT</name>
<proteinExistence type="predicted"/>
<accession>A0A4R7RIQ6</accession>
<gene>
    <name evidence="1" type="ORF">EI77_04396</name>
</gene>
<comment type="caution">
    <text evidence="1">The sequence shown here is derived from an EMBL/GenBank/DDBJ whole genome shotgun (WGS) entry which is preliminary data.</text>
</comment>
<dbReference type="Proteomes" id="UP000295662">
    <property type="component" value="Unassembled WGS sequence"/>
</dbReference>
<organism evidence="1 2">
    <name type="scientific">Prosthecobacter fusiformis</name>
    <dbReference type="NCBI Taxonomy" id="48464"/>
    <lineage>
        <taxon>Bacteria</taxon>
        <taxon>Pseudomonadati</taxon>
        <taxon>Verrucomicrobiota</taxon>
        <taxon>Verrucomicrobiia</taxon>
        <taxon>Verrucomicrobiales</taxon>
        <taxon>Verrucomicrobiaceae</taxon>
        <taxon>Prosthecobacter</taxon>
    </lineage>
</organism>
<dbReference type="EMBL" id="SOCA01000014">
    <property type="protein sequence ID" value="TDU63188.1"/>
    <property type="molecule type" value="Genomic_DNA"/>
</dbReference>
<dbReference type="AlphaFoldDB" id="A0A4R7RIQ6"/>
<dbReference type="RefSeq" id="WP_133797369.1">
    <property type="nucleotide sequence ID" value="NZ_SOCA01000014.1"/>
</dbReference>
<keyword evidence="2" id="KW-1185">Reference proteome</keyword>
<protein>
    <submittedName>
        <fullName evidence="1">Uncharacterized protein DUF4154</fullName>
    </submittedName>
</protein>
<dbReference type="Pfam" id="PF13689">
    <property type="entry name" value="DUF4154"/>
    <property type="match status" value="1"/>
</dbReference>
<evidence type="ECO:0000313" key="1">
    <source>
        <dbReference type="EMBL" id="TDU63188.1"/>
    </source>
</evidence>
<reference evidence="1 2" key="1">
    <citation type="submission" date="2019-03" db="EMBL/GenBank/DDBJ databases">
        <title>Genomic Encyclopedia of Archaeal and Bacterial Type Strains, Phase II (KMG-II): from individual species to whole genera.</title>
        <authorList>
            <person name="Goeker M."/>
        </authorList>
    </citation>
    <scope>NUCLEOTIDE SEQUENCE [LARGE SCALE GENOMIC DNA]</scope>
    <source>
        <strain evidence="1 2">ATCC 25309</strain>
    </source>
</reference>